<keyword evidence="4" id="KW-1185">Reference proteome</keyword>
<comment type="caution">
    <text evidence="3">The sequence shown here is derived from an EMBL/GenBank/DDBJ whole genome shotgun (WGS) entry which is preliminary data.</text>
</comment>
<gene>
    <name evidence="3" type="ORF">BKCO1_1000350</name>
</gene>
<dbReference type="GO" id="GO:0000993">
    <property type="term" value="F:RNA polymerase II complex binding"/>
    <property type="evidence" value="ECO:0007669"/>
    <property type="project" value="TreeGrafter"/>
</dbReference>
<feature type="compositionally biased region" description="Low complexity" evidence="1">
    <location>
        <begin position="208"/>
        <end position="222"/>
    </location>
</feature>
<dbReference type="STRING" id="236234.A0A1J9S6H8"/>
<keyword evidence="2" id="KW-0812">Transmembrane</keyword>
<dbReference type="PANTHER" id="PTHR12460">
    <property type="entry name" value="CYCLIN-DEPENDENT KINASE INHIBITOR-RELATED PROTEIN"/>
    <property type="match status" value="1"/>
</dbReference>
<dbReference type="AlphaFoldDB" id="A0A1J9S6H8"/>
<feature type="compositionally biased region" description="Polar residues" evidence="1">
    <location>
        <begin position="319"/>
        <end position="328"/>
    </location>
</feature>
<sequence>MPAPRYIGALLAPAAVLASRHAISAPTPTVSADPVDGFSPRITGAARIEDAAIELLKRYVDYDQTCGFVNGDLESALTCAGTYICATNTVLDVAGCCDPLSLDSCYLYTSCVPSSQLASCTAADCLLDQAVAKCTDSSAPYCVDWKYDYITTTLAGYGCDVSAFTGTVEYTYSGQNTFDISSYLSSIPEFSFPTIFVTQTQVVSAGLSSGTSTSSSSSSGSGDNDDNNSKKVSIGAIVGGVVGGLGALAILGGVVICLLFKRRRDKRNAAAAAAFQPAQPPPPPQPQPQQPPMPYGAPPPGGPGPNDYKPPAAMAGVPQMQQPGNTASFYAPPPPPPPQQQQQQQGGDVKYDYTHNSVSSMPSTPGPYSPPMSPSPQYSPSPPLPVQQQQQHQQQQQQQQWNSNVPQIDGTPVHKNSEGQTVHEAP</sequence>
<dbReference type="GeneID" id="31009997"/>
<keyword evidence="2" id="KW-1133">Transmembrane helix</keyword>
<dbReference type="GO" id="GO:0031124">
    <property type="term" value="P:mRNA 3'-end processing"/>
    <property type="evidence" value="ECO:0007669"/>
    <property type="project" value="TreeGrafter"/>
</dbReference>
<feature type="transmembrane region" description="Helical" evidence="2">
    <location>
        <begin position="234"/>
        <end position="260"/>
    </location>
</feature>
<dbReference type="PANTHER" id="PTHR12460:SF0">
    <property type="entry name" value="CID DOMAIN-CONTAINING PROTEIN-RELATED"/>
    <property type="match status" value="1"/>
</dbReference>
<feature type="region of interest" description="Disordered" evidence="1">
    <location>
        <begin position="270"/>
        <end position="426"/>
    </location>
</feature>
<dbReference type="EMBL" id="MNUE01000001">
    <property type="protein sequence ID" value="OJD40547.1"/>
    <property type="molecule type" value="Genomic_DNA"/>
</dbReference>
<reference evidence="3 4" key="1">
    <citation type="submission" date="2016-10" db="EMBL/GenBank/DDBJ databases">
        <title>Proteomics and genomics reveal pathogen-plant mechanisms compatible with a hemibiotrophic lifestyle of Diplodia corticola.</title>
        <authorList>
            <person name="Fernandes I."/>
            <person name="De Jonge R."/>
            <person name="Van De Peer Y."/>
            <person name="Devreese B."/>
            <person name="Alves A."/>
            <person name="Esteves A.C."/>
        </authorList>
    </citation>
    <scope>NUCLEOTIDE SEQUENCE [LARGE SCALE GENOMIC DNA]</scope>
    <source>
        <strain evidence="3 4">CBS 112549</strain>
    </source>
</reference>
<dbReference type="RefSeq" id="XP_020135390.1">
    <property type="nucleotide sequence ID" value="XM_020269738.1"/>
</dbReference>
<feature type="compositionally biased region" description="Pro residues" evidence="1">
    <location>
        <begin position="364"/>
        <end position="385"/>
    </location>
</feature>
<evidence type="ECO:0000313" key="4">
    <source>
        <dbReference type="Proteomes" id="UP000183809"/>
    </source>
</evidence>
<proteinExistence type="predicted"/>
<dbReference type="OrthoDB" id="5347452at2759"/>
<name>A0A1J9S6H8_9PEZI</name>
<feature type="compositionally biased region" description="Low complexity" evidence="1">
    <location>
        <begin position="386"/>
        <end position="407"/>
    </location>
</feature>
<dbReference type="Proteomes" id="UP000183809">
    <property type="component" value="Unassembled WGS sequence"/>
</dbReference>
<accession>A0A1J9S6H8</accession>
<feature type="compositionally biased region" description="Pro residues" evidence="1">
    <location>
        <begin position="278"/>
        <end position="303"/>
    </location>
</feature>
<organism evidence="3 4">
    <name type="scientific">Diplodia corticola</name>
    <dbReference type="NCBI Taxonomy" id="236234"/>
    <lineage>
        <taxon>Eukaryota</taxon>
        <taxon>Fungi</taxon>
        <taxon>Dikarya</taxon>
        <taxon>Ascomycota</taxon>
        <taxon>Pezizomycotina</taxon>
        <taxon>Dothideomycetes</taxon>
        <taxon>Dothideomycetes incertae sedis</taxon>
        <taxon>Botryosphaeriales</taxon>
        <taxon>Botryosphaeriaceae</taxon>
        <taxon>Diplodia</taxon>
    </lineage>
</organism>
<feature type="region of interest" description="Disordered" evidence="1">
    <location>
        <begin position="208"/>
        <end position="227"/>
    </location>
</feature>
<protein>
    <submittedName>
        <fullName evidence="3">Uncharacterized protein</fullName>
    </submittedName>
</protein>
<evidence type="ECO:0000256" key="1">
    <source>
        <dbReference type="SAM" id="MobiDB-lite"/>
    </source>
</evidence>
<keyword evidence="2" id="KW-0472">Membrane</keyword>
<evidence type="ECO:0000313" key="3">
    <source>
        <dbReference type="EMBL" id="OJD40547.1"/>
    </source>
</evidence>
<evidence type="ECO:0000256" key="2">
    <source>
        <dbReference type="SAM" id="Phobius"/>
    </source>
</evidence>